<dbReference type="EMBL" id="AP024849">
    <property type="protein sequence ID" value="BCZ48884.1"/>
    <property type="molecule type" value="Genomic_DNA"/>
</dbReference>
<evidence type="ECO:0000313" key="2">
    <source>
        <dbReference type="EMBL" id="BCZ48884.1"/>
    </source>
</evidence>
<keyword evidence="3" id="KW-1185">Reference proteome</keyword>
<feature type="transmembrane region" description="Helical" evidence="1">
    <location>
        <begin position="48"/>
        <end position="72"/>
    </location>
</feature>
<keyword evidence="1" id="KW-0472">Membrane</keyword>
<keyword evidence="1" id="KW-0812">Transmembrane</keyword>
<reference evidence="3" key="1">
    <citation type="submission" date="2021-07" db="EMBL/GenBank/DDBJ databases">
        <title>Complete genome sequencing of a Clostridium isolate.</title>
        <authorList>
            <person name="Ueki A."/>
            <person name="Tonouchi A."/>
        </authorList>
    </citation>
    <scope>NUCLEOTIDE SEQUENCE [LARGE SCALE GENOMIC DNA]</scope>
    <source>
        <strain evidence="3">C5S11</strain>
    </source>
</reference>
<dbReference type="RefSeq" id="WP_224035117.1">
    <property type="nucleotide sequence ID" value="NZ_AP024849.1"/>
</dbReference>
<feature type="transmembrane region" description="Helical" evidence="1">
    <location>
        <begin position="79"/>
        <end position="109"/>
    </location>
</feature>
<keyword evidence="1" id="KW-1133">Transmembrane helix</keyword>
<accession>A0ABN6J7U4</accession>
<name>A0ABN6J7U4_9CLOT</name>
<protein>
    <submittedName>
        <fullName evidence="2">Uncharacterized protein</fullName>
    </submittedName>
</protein>
<organism evidence="2 3">
    <name type="scientific">Clostridium gelidum</name>
    <dbReference type="NCBI Taxonomy" id="704125"/>
    <lineage>
        <taxon>Bacteria</taxon>
        <taxon>Bacillati</taxon>
        <taxon>Bacillota</taxon>
        <taxon>Clostridia</taxon>
        <taxon>Eubacteriales</taxon>
        <taxon>Clostridiaceae</taxon>
        <taxon>Clostridium</taxon>
    </lineage>
</organism>
<proteinExistence type="predicted"/>
<gene>
    <name evidence="2" type="ORF">psyc5s11_49510</name>
</gene>
<sequence length="127" mass="14393">MENKIRFEKEKKKMLMLIGIGIVLAILFSIYAFMYVNIDNHLFSLESIFVIAIIILYPMGIVYGLNSIIGLYKKMADNLLVGTTATTAFSILIIEIIGVIIGICFGWIWGLYKAIVTLIQLKRIIQM</sequence>
<evidence type="ECO:0000256" key="1">
    <source>
        <dbReference type="SAM" id="Phobius"/>
    </source>
</evidence>
<evidence type="ECO:0000313" key="3">
    <source>
        <dbReference type="Proteomes" id="UP000824633"/>
    </source>
</evidence>
<dbReference type="Proteomes" id="UP000824633">
    <property type="component" value="Chromosome"/>
</dbReference>
<feature type="transmembrane region" description="Helical" evidence="1">
    <location>
        <begin position="14"/>
        <end position="36"/>
    </location>
</feature>